<evidence type="ECO:0000313" key="4">
    <source>
        <dbReference type="Proteomes" id="UP000196074"/>
    </source>
</evidence>
<dbReference type="CDD" id="cd09911">
    <property type="entry name" value="Lin0431_like"/>
    <property type="match status" value="1"/>
</dbReference>
<reference evidence="3" key="2">
    <citation type="journal article" date="2018" name="BMC Genomics">
        <title>Whole genome sequencing and function prediction of 133 gut anaerobes isolated from chicken caecum in pure cultures.</title>
        <authorList>
            <person name="Medvecky M."/>
            <person name="Cejkova D."/>
            <person name="Polansky O."/>
            <person name="Karasova D."/>
            <person name="Kubasova T."/>
            <person name="Cizek A."/>
            <person name="Rychlik I."/>
        </authorList>
    </citation>
    <scope>NUCLEOTIDE SEQUENCE</scope>
    <source>
        <strain evidence="3">An144</strain>
    </source>
</reference>
<reference evidence="1" key="3">
    <citation type="submission" date="2023-03" db="EMBL/GenBank/DDBJ databases">
        <authorList>
            <person name="Shen W."/>
            <person name="Cai J."/>
        </authorList>
    </citation>
    <scope>NUCLEOTIDE SEQUENCE</scope>
    <source>
        <strain evidence="1">B245-2</strain>
    </source>
</reference>
<dbReference type="Proteomes" id="UP001255696">
    <property type="component" value="Unassembled WGS sequence"/>
</dbReference>
<name>A0A0H2Q0A6_9ENTE</name>
<reference evidence="2" key="4">
    <citation type="submission" date="2023-12" db="EMBL/GenBank/DDBJ databases">
        <title>Molecular genomic analyses of Enterococcus cecorum from sepsis oubreaks in broilers.</title>
        <authorList>
            <person name="Rhoads D."/>
            <person name="Alrubaye A."/>
        </authorList>
    </citation>
    <scope>NUCLEOTIDE SEQUENCE</scope>
    <source>
        <strain evidence="2">1755</strain>
    </source>
</reference>
<dbReference type="EMBL" id="JARQBI010000031">
    <property type="protein sequence ID" value="MDT2797591.1"/>
    <property type="molecule type" value="Genomic_DNA"/>
</dbReference>
<gene>
    <name evidence="3" type="ORF">B5E88_06325</name>
    <name evidence="1" type="ORF">P7H47_10115</name>
    <name evidence="2" type="ORF">U1294_05090</name>
</gene>
<comment type="caution">
    <text evidence="3">The sequence shown here is derived from an EMBL/GenBank/DDBJ whole genome shotgun (WGS) entry which is preliminary data.</text>
</comment>
<sequence>MYHLMRMKFGDLILIVLFLFASFLPLVFFHVQQSNENNVVTTKYAIVKIKGKEVERFDLTKKQHILKTYYPNKKQYNIIEIYHGRIRVKEDNSPDQIAVRTGWIDTVGQTSICLPHQLIITIEQEGIDNYHIY</sequence>
<protein>
    <submittedName>
        <fullName evidence="1">NusG domain II-containing protein</fullName>
    </submittedName>
</protein>
<evidence type="ECO:0000313" key="2">
    <source>
        <dbReference type="EMBL" id="MDZ5597603.1"/>
    </source>
</evidence>
<accession>A0A0H2Q0A6</accession>
<dbReference type="Gene3D" id="2.60.320.10">
    <property type="entry name" value="N-utilization substance G protein NusG, insert domain"/>
    <property type="match status" value="1"/>
</dbReference>
<dbReference type="Proteomes" id="UP000196074">
    <property type="component" value="Unassembled WGS sequence"/>
</dbReference>
<evidence type="ECO:0000313" key="3">
    <source>
        <dbReference type="EMBL" id="OUQ10365.1"/>
    </source>
</evidence>
<evidence type="ECO:0000313" key="1">
    <source>
        <dbReference type="EMBL" id="MDT2797591.1"/>
    </source>
</evidence>
<dbReference type="EMBL" id="JAXOGL010000006">
    <property type="protein sequence ID" value="MDZ5597603.1"/>
    <property type="molecule type" value="Genomic_DNA"/>
</dbReference>
<organism evidence="3 4">
    <name type="scientific">Enterococcus cecorum</name>
    <dbReference type="NCBI Taxonomy" id="44008"/>
    <lineage>
        <taxon>Bacteria</taxon>
        <taxon>Bacillati</taxon>
        <taxon>Bacillota</taxon>
        <taxon>Bacilli</taxon>
        <taxon>Lactobacillales</taxon>
        <taxon>Enterococcaceae</taxon>
        <taxon>Enterococcus</taxon>
    </lineage>
</organism>
<dbReference type="GeneID" id="60871261"/>
<dbReference type="RefSeq" id="WP_016251776.1">
    <property type="nucleotide sequence ID" value="NZ_CP010059.1"/>
</dbReference>
<dbReference type="Pfam" id="PF07009">
    <property type="entry name" value="NusG_II"/>
    <property type="match status" value="1"/>
</dbReference>
<dbReference type="Proteomes" id="UP001290582">
    <property type="component" value="Unassembled WGS sequence"/>
</dbReference>
<proteinExistence type="predicted"/>
<dbReference type="InterPro" id="IPR038690">
    <property type="entry name" value="NusG_2_sf"/>
</dbReference>
<dbReference type="AlphaFoldDB" id="A0A0H2Q0A6"/>
<dbReference type="EMBL" id="NFLC01000010">
    <property type="protein sequence ID" value="OUQ10365.1"/>
    <property type="molecule type" value="Genomic_DNA"/>
</dbReference>
<reference evidence="4" key="1">
    <citation type="submission" date="2017-04" db="EMBL/GenBank/DDBJ databases">
        <title>Function of individual gut microbiota members based on whole genome sequencing of pure cultures obtained from chicken caecum.</title>
        <authorList>
            <person name="Medvecky M."/>
            <person name="Cejkova D."/>
            <person name="Polansky O."/>
            <person name="Karasova D."/>
            <person name="Kubasova T."/>
            <person name="Cizek A."/>
            <person name="Rychlik I."/>
        </authorList>
    </citation>
    <scope>NUCLEOTIDE SEQUENCE [LARGE SCALE GENOMIC DNA]</scope>
    <source>
        <strain evidence="4">An144</strain>
    </source>
</reference>